<dbReference type="RefSeq" id="WP_176144367.1">
    <property type="nucleotide sequence ID" value="NZ_CP054926.1"/>
</dbReference>
<name>A0A7H8MRC0_STRMI</name>
<proteinExistence type="predicted"/>
<evidence type="ECO:0000313" key="3">
    <source>
        <dbReference type="EMBL" id="QKW44753.1"/>
    </source>
</evidence>
<dbReference type="EMBL" id="CP054926">
    <property type="protein sequence ID" value="QKW44753.1"/>
    <property type="molecule type" value="Genomic_DNA"/>
</dbReference>
<keyword evidence="2" id="KW-0812">Transmembrane</keyword>
<accession>A0A7H8MRC0</accession>
<dbReference type="Proteomes" id="UP000509345">
    <property type="component" value="Chromosome"/>
</dbReference>
<dbReference type="GeneID" id="87633671"/>
<feature type="transmembrane region" description="Helical" evidence="2">
    <location>
        <begin position="50"/>
        <end position="73"/>
    </location>
</feature>
<feature type="compositionally biased region" description="Low complexity" evidence="1">
    <location>
        <begin position="124"/>
        <end position="162"/>
    </location>
</feature>
<feature type="compositionally biased region" description="Pro residues" evidence="1">
    <location>
        <begin position="94"/>
        <end position="111"/>
    </location>
</feature>
<organism evidence="3 4">
    <name type="scientific">Streptomyces microflavus</name>
    <name type="common">Streptomyces lipmanii</name>
    <dbReference type="NCBI Taxonomy" id="1919"/>
    <lineage>
        <taxon>Bacteria</taxon>
        <taxon>Bacillati</taxon>
        <taxon>Actinomycetota</taxon>
        <taxon>Actinomycetes</taxon>
        <taxon>Kitasatosporales</taxon>
        <taxon>Streptomycetaceae</taxon>
        <taxon>Streptomyces</taxon>
    </lineage>
</organism>
<protein>
    <submittedName>
        <fullName evidence="3">Uncharacterized protein</fullName>
    </submittedName>
</protein>
<keyword evidence="2" id="KW-1133">Transmembrane helix</keyword>
<feature type="region of interest" description="Disordered" evidence="1">
    <location>
        <begin position="79"/>
        <end position="186"/>
    </location>
</feature>
<evidence type="ECO:0000313" key="4">
    <source>
        <dbReference type="Proteomes" id="UP000509345"/>
    </source>
</evidence>
<evidence type="ECO:0000256" key="1">
    <source>
        <dbReference type="SAM" id="MobiDB-lite"/>
    </source>
</evidence>
<reference evidence="3 4" key="1">
    <citation type="submission" date="2020-06" db="EMBL/GenBank/DDBJ databases">
        <title>Genome mining for natural products.</title>
        <authorList>
            <person name="Zhang B."/>
            <person name="Shi J."/>
            <person name="Ge H."/>
        </authorList>
    </citation>
    <scope>NUCLEOTIDE SEQUENCE [LARGE SCALE GENOMIC DNA]</scope>
    <source>
        <strain evidence="3 4">NA06532</strain>
    </source>
</reference>
<keyword evidence="2" id="KW-0472">Membrane</keyword>
<evidence type="ECO:0000256" key="2">
    <source>
        <dbReference type="SAM" id="Phobius"/>
    </source>
</evidence>
<sequence>MTPEPRPGSPEEEIFRDALHRTAGTLAPPLDLVPEAVREGRLRRARSRGLAVVGAFVAVTGVTLGLALLGPLLRPTADTGPAAPAPGPSLTRPVPDPSPTRPTPGPSPDPTEPVTGMPIPTPSSPSATPPWTTSPAAPTGDPSGALPGGPSATAPGGPSGAVPAPPGPTRSGAALFAPSPAPGTTK</sequence>
<dbReference type="AlphaFoldDB" id="A0A7H8MRC0"/>
<gene>
    <name evidence="3" type="ORF">HUT09_20715</name>
</gene>